<comment type="similarity">
    <text evidence="1">Belongs to the NifU family.</text>
</comment>
<gene>
    <name evidence="4" type="ORF">IAC58_02695</name>
</gene>
<evidence type="ECO:0000313" key="4">
    <source>
        <dbReference type="EMBL" id="MBO8427452.1"/>
    </source>
</evidence>
<protein>
    <submittedName>
        <fullName evidence="4">NifU family protein</fullName>
    </submittedName>
</protein>
<dbReference type="SUPFAM" id="SSF117916">
    <property type="entry name" value="Fe-S cluster assembly (FSCA) domain-like"/>
    <property type="match status" value="1"/>
</dbReference>
<dbReference type="Proteomes" id="UP000823613">
    <property type="component" value="Unassembled WGS sequence"/>
</dbReference>
<reference evidence="4" key="2">
    <citation type="journal article" date="2021" name="PeerJ">
        <title>Extensive microbial diversity within the chicken gut microbiome revealed by metagenomics and culture.</title>
        <authorList>
            <person name="Gilroy R."/>
            <person name="Ravi A."/>
            <person name="Getino M."/>
            <person name="Pursley I."/>
            <person name="Horton D.L."/>
            <person name="Alikhan N.F."/>
            <person name="Baker D."/>
            <person name="Gharbi K."/>
            <person name="Hall N."/>
            <person name="Watson M."/>
            <person name="Adriaenssens E.M."/>
            <person name="Foster-Nyarko E."/>
            <person name="Jarju S."/>
            <person name="Secka A."/>
            <person name="Antonio M."/>
            <person name="Oren A."/>
            <person name="Chaudhuri R.R."/>
            <person name="La Ragione R."/>
            <person name="Hildebrand F."/>
            <person name="Pallen M.J."/>
        </authorList>
    </citation>
    <scope>NUCLEOTIDE SEQUENCE</scope>
    <source>
        <strain evidence="4">11159</strain>
    </source>
</reference>
<dbReference type="Gene3D" id="3.30.300.130">
    <property type="entry name" value="Fe-S cluster assembly (FSCA)"/>
    <property type="match status" value="1"/>
</dbReference>
<comment type="caution">
    <text evidence="4">The sequence shown here is derived from an EMBL/GenBank/DDBJ whole genome shotgun (WGS) entry which is preliminary data.</text>
</comment>
<dbReference type="EMBL" id="JADIMY010000058">
    <property type="protein sequence ID" value="MBO8427452.1"/>
    <property type="molecule type" value="Genomic_DNA"/>
</dbReference>
<reference evidence="4" key="1">
    <citation type="submission" date="2020-10" db="EMBL/GenBank/DDBJ databases">
        <authorList>
            <person name="Gilroy R."/>
        </authorList>
    </citation>
    <scope>NUCLEOTIDE SEQUENCE</scope>
    <source>
        <strain evidence="4">11159</strain>
    </source>
</reference>
<evidence type="ECO:0000259" key="3">
    <source>
        <dbReference type="Pfam" id="PF01106"/>
    </source>
</evidence>
<dbReference type="GO" id="GO:0051536">
    <property type="term" value="F:iron-sulfur cluster binding"/>
    <property type="evidence" value="ECO:0007669"/>
    <property type="project" value="InterPro"/>
</dbReference>
<name>A0A9D9DIN8_9BACL</name>
<feature type="domain" description="NIF system FeS cluster assembly NifU C-terminal" evidence="3">
    <location>
        <begin position="12"/>
        <end position="76"/>
    </location>
</feature>
<dbReference type="InterPro" id="IPR001075">
    <property type="entry name" value="NIF_FeS_clus_asmbl_NifU_C"/>
</dbReference>
<dbReference type="GO" id="GO:0016226">
    <property type="term" value="P:iron-sulfur cluster assembly"/>
    <property type="evidence" value="ECO:0007669"/>
    <property type="project" value="InterPro"/>
</dbReference>
<dbReference type="InterPro" id="IPR034904">
    <property type="entry name" value="FSCA_dom_sf"/>
</dbReference>
<dbReference type="PANTHER" id="PTHR11178:SF1">
    <property type="entry name" value="NFU1 IRON-SULFUR CLUSTER SCAFFOLD HOMOLOG, MITOCHONDRIAL"/>
    <property type="match status" value="1"/>
</dbReference>
<evidence type="ECO:0000313" key="5">
    <source>
        <dbReference type="Proteomes" id="UP000823613"/>
    </source>
</evidence>
<evidence type="ECO:0000256" key="1">
    <source>
        <dbReference type="ARBA" id="ARBA00006420"/>
    </source>
</evidence>
<dbReference type="PANTHER" id="PTHR11178">
    <property type="entry name" value="IRON-SULFUR CLUSTER SCAFFOLD PROTEIN NFU-RELATED"/>
    <property type="match status" value="1"/>
</dbReference>
<sequence length="95" mass="10543">MIDENDSTIRLIKETLDKIRPFLNRDGGDVHFDSYEDGIVYVSVSGACQGCALINETLYGGVEQILMEEVPGIVAVRLSEDKAKVKKAIEENLKK</sequence>
<evidence type="ECO:0000256" key="2">
    <source>
        <dbReference type="ARBA" id="ARBA00049958"/>
    </source>
</evidence>
<proteinExistence type="inferred from homology"/>
<accession>A0A9D9DIN8</accession>
<dbReference type="Pfam" id="PF01106">
    <property type="entry name" value="NifU"/>
    <property type="match status" value="1"/>
</dbReference>
<dbReference type="GO" id="GO:0005506">
    <property type="term" value="F:iron ion binding"/>
    <property type="evidence" value="ECO:0007669"/>
    <property type="project" value="InterPro"/>
</dbReference>
<comment type="function">
    <text evidence="2">May be involved in the formation or repair of [Fe-S] clusters present in iron-sulfur proteins.</text>
</comment>
<organism evidence="4 5">
    <name type="scientific">Candidatus Onthovivens merdipullorum</name>
    <dbReference type="NCBI Taxonomy" id="2840889"/>
    <lineage>
        <taxon>Bacteria</taxon>
        <taxon>Bacillati</taxon>
        <taxon>Bacillota</taxon>
        <taxon>Bacilli</taxon>
        <taxon>Bacillales</taxon>
        <taxon>Candidatus Onthovivens</taxon>
    </lineage>
</organism>
<dbReference type="AlphaFoldDB" id="A0A9D9DIN8"/>